<dbReference type="SUPFAM" id="SSF48056">
    <property type="entry name" value="Di-copper centre-containing domain"/>
    <property type="match status" value="1"/>
</dbReference>
<protein>
    <recommendedName>
        <fullName evidence="2">tyrosinase</fullName>
        <ecNumber evidence="2">1.14.18.1</ecNumber>
    </recommendedName>
</protein>
<gene>
    <name evidence="10" type="primary">R3</name>
    <name evidence="10" type="ORF">RSOLAG22IIIB_06163</name>
</gene>
<feature type="domain" description="Tyrosinase copper-binding" evidence="9">
    <location>
        <begin position="336"/>
        <end position="347"/>
    </location>
</feature>
<evidence type="ECO:0000256" key="7">
    <source>
        <dbReference type="ARBA" id="ARBA00048881"/>
    </source>
</evidence>
<comment type="catalytic activity">
    <reaction evidence="7">
        <text>L-tyrosine + O2 = L-dopaquinone + H2O</text>
        <dbReference type="Rhea" id="RHEA:18117"/>
        <dbReference type="ChEBI" id="CHEBI:15377"/>
        <dbReference type="ChEBI" id="CHEBI:15379"/>
        <dbReference type="ChEBI" id="CHEBI:57924"/>
        <dbReference type="ChEBI" id="CHEBI:58315"/>
        <dbReference type="EC" id="1.14.18.1"/>
    </reaction>
</comment>
<dbReference type="PANTHER" id="PTHR11474:SF76">
    <property type="entry name" value="SHKT DOMAIN-CONTAINING PROTEIN"/>
    <property type="match status" value="1"/>
</dbReference>
<sequence>MAQSGTIANNQPYLITGAIGDIFPRLEIRDLQEKHPEQFTLLILAWEKIRQPDHQPVASRFVEQAGIHGLPYQRWAGDPPPSKESYCNHESVLFPTWHRPSMMLLEQSISEAARDLAEDFATQTPAEATVWKQAAKELRLPFWDWTDPRTGTEGLPKLLYQPTLSLKFPAGVTKEQPNILASYNFGPTRPDGFVNRRQVPVGTNKVQTAYYADWDRTYKWPASTPKNPQEQIDELNKRLKGESSQPLRGGWAQLTRQVALLFTFRSRGVDPKFYPNIWDEFSNTSFQSQPNPDDHPELQGPPWVWNSGSLEQPHNTLHLVLGGIGHMTDPDFANFDPIFYLHHCNVDRLLAFWEHIYPDYWMGEKGYATPDQGNKDFTQPDGKFESETPIVKATSGLTPFRKGDGSYWISNDTRWSAAQAEKKYYTYPPIIDPTNPKNIVELKPVDAPQREQQRLILQRYFQFDPVKIRQSALPKLQLTRSPFAHFLAEPNKGYEKVVDFRHFVVSVKMDPYVFGSSYQVEITYVLGNGEHGYIGSASAFARARDTQCSGCQARRAAGIKSNNIVLIPHDIVVKILNHYQDLKPEDALIKALRAQIIMPGGIVAGRCSDQPGQTCSLPSEAIPKIVLHSANVEALQDSGREHPVDQTQDLAPLTPYETYDWKAHGDLPLHWLTDD</sequence>
<evidence type="ECO:0000313" key="11">
    <source>
        <dbReference type="Proteomes" id="UP000044841"/>
    </source>
</evidence>
<evidence type="ECO:0000256" key="1">
    <source>
        <dbReference type="ARBA" id="ARBA00009928"/>
    </source>
</evidence>
<dbReference type="PROSITE" id="PS00498">
    <property type="entry name" value="TYROSINASE_2"/>
    <property type="match status" value="1"/>
</dbReference>
<evidence type="ECO:0000256" key="5">
    <source>
        <dbReference type="ARBA" id="ARBA00023101"/>
    </source>
</evidence>
<dbReference type="Proteomes" id="UP000044841">
    <property type="component" value="Unassembled WGS sequence"/>
</dbReference>
<dbReference type="Gene3D" id="1.10.1280.10">
    <property type="entry name" value="Di-copper center containing domain from catechol oxidase"/>
    <property type="match status" value="1"/>
</dbReference>
<name>A0A0K6GCX1_9AGAM</name>
<proteinExistence type="inferred from homology"/>
<evidence type="ECO:0000259" key="8">
    <source>
        <dbReference type="PROSITE" id="PS00497"/>
    </source>
</evidence>
<keyword evidence="5" id="KW-0470">Melanin biosynthesis</keyword>
<dbReference type="EMBL" id="CYGV01001645">
    <property type="protein sequence ID" value="CUA76234.1"/>
    <property type="molecule type" value="Genomic_DNA"/>
</dbReference>
<dbReference type="EC" id="1.14.18.1" evidence="2"/>
<dbReference type="PROSITE" id="PS00497">
    <property type="entry name" value="TYROSINASE_1"/>
    <property type="match status" value="1"/>
</dbReference>
<organism evidence="10 11">
    <name type="scientific">Rhizoctonia solani</name>
    <dbReference type="NCBI Taxonomy" id="456999"/>
    <lineage>
        <taxon>Eukaryota</taxon>
        <taxon>Fungi</taxon>
        <taxon>Dikarya</taxon>
        <taxon>Basidiomycota</taxon>
        <taxon>Agaricomycotina</taxon>
        <taxon>Agaricomycetes</taxon>
        <taxon>Cantharellales</taxon>
        <taxon>Ceratobasidiaceae</taxon>
        <taxon>Rhizoctonia</taxon>
    </lineage>
</organism>
<evidence type="ECO:0000256" key="3">
    <source>
        <dbReference type="ARBA" id="ARBA00022723"/>
    </source>
</evidence>
<keyword evidence="11" id="KW-1185">Reference proteome</keyword>
<dbReference type="AlphaFoldDB" id="A0A0K6GCX1"/>
<evidence type="ECO:0000256" key="4">
    <source>
        <dbReference type="ARBA" id="ARBA00023008"/>
    </source>
</evidence>
<dbReference type="Pfam" id="PF00264">
    <property type="entry name" value="Tyrosinase"/>
    <property type="match status" value="1"/>
</dbReference>
<evidence type="ECO:0000256" key="6">
    <source>
        <dbReference type="ARBA" id="ARBA00048233"/>
    </source>
</evidence>
<dbReference type="PANTHER" id="PTHR11474">
    <property type="entry name" value="TYROSINASE FAMILY MEMBER"/>
    <property type="match status" value="1"/>
</dbReference>
<keyword evidence="3" id="KW-0479">Metal-binding</keyword>
<evidence type="ECO:0000313" key="10">
    <source>
        <dbReference type="EMBL" id="CUA76234.1"/>
    </source>
</evidence>
<dbReference type="InterPro" id="IPR008922">
    <property type="entry name" value="Di-copper_centre_dom_sf"/>
</dbReference>
<feature type="domain" description="Tyrosinase copper-binding" evidence="8">
    <location>
        <begin position="89"/>
        <end position="106"/>
    </location>
</feature>
<keyword evidence="4" id="KW-0186">Copper</keyword>
<dbReference type="PRINTS" id="PR00092">
    <property type="entry name" value="TYROSINASE"/>
</dbReference>
<dbReference type="InterPro" id="IPR002227">
    <property type="entry name" value="Tyrosinase_Cu-bd"/>
</dbReference>
<evidence type="ECO:0000256" key="2">
    <source>
        <dbReference type="ARBA" id="ARBA00011906"/>
    </source>
</evidence>
<dbReference type="GO" id="GO:0042438">
    <property type="term" value="P:melanin biosynthetic process"/>
    <property type="evidence" value="ECO:0007669"/>
    <property type="project" value="UniProtKB-KW"/>
</dbReference>
<comment type="catalytic activity">
    <reaction evidence="6">
        <text>2 L-dopa + O2 = 2 L-dopaquinone + 2 H2O</text>
        <dbReference type="Rhea" id="RHEA:34287"/>
        <dbReference type="ChEBI" id="CHEBI:15377"/>
        <dbReference type="ChEBI" id="CHEBI:15379"/>
        <dbReference type="ChEBI" id="CHEBI:57504"/>
        <dbReference type="ChEBI" id="CHEBI:57924"/>
        <dbReference type="EC" id="1.14.18.1"/>
    </reaction>
</comment>
<accession>A0A0K6GCX1</accession>
<dbReference type="InterPro" id="IPR050316">
    <property type="entry name" value="Tyrosinase/Hemocyanin"/>
</dbReference>
<comment type="similarity">
    <text evidence="1">Belongs to the tyrosinase family.</text>
</comment>
<dbReference type="GO" id="GO:0046872">
    <property type="term" value="F:metal ion binding"/>
    <property type="evidence" value="ECO:0007669"/>
    <property type="project" value="UniProtKB-KW"/>
</dbReference>
<dbReference type="GO" id="GO:0004503">
    <property type="term" value="F:tyrosinase activity"/>
    <property type="evidence" value="ECO:0007669"/>
    <property type="project" value="UniProtKB-EC"/>
</dbReference>
<evidence type="ECO:0000259" key="9">
    <source>
        <dbReference type="PROSITE" id="PS00498"/>
    </source>
</evidence>
<reference evidence="10 11" key="1">
    <citation type="submission" date="2015-07" db="EMBL/GenBank/DDBJ databases">
        <authorList>
            <person name="Noorani M."/>
        </authorList>
    </citation>
    <scope>NUCLEOTIDE SEQUENCE [LARGE SCALE GENOMIC DNA]</scope>
    <source>
        <strain evidence="10">BBA 69670</strain>
    </source>
</reference>